<feature type="compositionally biased region" description="Pro residues" evidence="4">
    <location>
        <begin position="369"/>
        <end position="380"/>
    </location>
</feature>
<dbReference type="SMART" id="SM00220">
    <property type="entry name" value="S_TKc"/>
    <property type="match status" value="1"/>
</dbReference>
<reference evidence="6" key="1">
    <citation type="submission" date="2023-10" db="EMBL/GenBank/DDBJ databases">
        <authorList>
            <person name="Chen Y."/>
            <person name="Shah S."/>
            <person name="Dougan E. K."/>
            <person name="Thang M."/>
            <person name="Chan C."/>
        </authorList>
    </citation>
    <scope>NUCLEOTIDE SEQUENCE [LARGE SCALE GENOMIC DNA]</scope>
</reference>
<keyword evidence="3" id="KW-0067">ATP-binding</keyword>
<proteinExistence type="predicted"/>
<evidence type="ECO:0000259" key="5">
    <source>
        <dbReference type="PROSITE" id="PS50011"/>
    </source>
</evidence>
<evidence type="ECO:0000256" key="4">
    <source>
        <dbReference type="SAM" id="MobiDB-lite"/>
    </source>
</evidence>
<gene>
    <name evidence="6" type="ORF">PCOR1329_LOCUS8528</name>
</gene>
<dbReference type="Proteomes" id="UP001189429">
    <property type="component" value="Unassembled WGS sequence"/>
</dbReference>
<dbReference type="InterPro" id="IPR008271">
    <property type="entry name" value="Ser/Thr_kinase_AS"/>
</dbReference>
<dbReference type="SUPFAM" id="SSF82185">
    <property type="entry name" value="Histone H3 K4-specific methyltransferase SET7/9 N-terminal domain"/>
    <property type="match status" value="1"/>
</dbReference>
<keyword evidence="7" id="KW-1185">Reference proteome</keyword>
<comment type="caution">
    <text evidence="6">The sequence shown here is derived from an EMBL/GenBank/DDBJ whole genome shotgun (WGS) entry which is preliminary data.</text>
</comment>
<feature type="region of interest" description="Disordered" evidence="4">
    <location>
        <begin position="494"/>
        <end position="552"/>
    </location>
</feature>
<dbReference type="CDD" id="cd02116">
    <property type="entry name" value="ACT"/>
    <property type="match status" value="1"/>
</dbReference>
<dbReference type="InterPro" id="IPR003409">
    <property type="entry name" value="MORN"/>
</dbReference>
<evidence type="ECO:0000256" key="1">
    <source>
        <dbReference type="ARBA" id="ARBA00022737"/>
    </source>
</evidence>
<evidence type="ECO:0000313" key="7">
    <source>
        <dbReference type="Proteomes" id="UP001189429"/>
    </source>
</evidence>
<dbReference type="Gene3D" id="2.20.110.10">
    <property type="entry name" value="Histone H3 K4-specific methyltransferase SET7/9 N-terminal domain"/>
    <property type="match status" value="1"/>
</dbReference>
<dbReference type="Gene3D" id="3.30.200.20">
    <property type="entry name" value="Phosphorylase Kinase, domain 1"/>
    <property type="match status" value="1"/>
</dbReference>
<dbReference type="Pfam" id="PF00069">
    <property type="entry name" value="Pkinase"/>
    <property type="match status" value="1"/>
</dbReference>
<evidence type="ECO:0000256" key="2">
    <source>
        <dbReference type="ARBA" id="ARBA00022741"/>
    </source>
</evidence>
<feature type="compositionally biased region" description="Low complexity" evidence="4">
    <location>
        <begin position="421"/>
        <end position="430"/>
    </location>
</feature>
<feature type="non-terminal residue" evidence="6">
    <location>
        <position position="1"/>
    </location>
</feature>
<dbReference type="InterPro" id="IPR051681">
    <property type="entry name" value="Ser/Thr_Kinases-Pseudokinases"/>
</dbReference>
<feature type="region of interest" description="Disordered" evidence="4">
    <location>
        <begin position="419"/>
        <end position="482"/>
    </location>
</feature>
<dbReference type="InterPro" id="IPR011009">
    <property type="entry name" value="Kinase-like_dom_sf"/>
</dbReference>
<dbReference type="InterPro" id="IPR000719">
    <property type="entry name" value="Prot_kinase_dom"/>
</dbReference>
<accession>A0ABN9QAW1</accession>
<dbReference type="EMBL" id="CAUYUJ010002342">
    <property type="protein sequence ID" value="CAK0800360.1"/>
    <property type="molecule type" value="Genomic_DNA"/>
</dbReference>
<protein>
    <recommendedName>
        <fullName evidence="5">Protein kinase domain-containing protein</fullName>
    </recommendedName>
</protein>
<dbReference type="SMART" id="SM00698">
    <property type="entry name" value="MORN"/>
    <property type="match status" value="4"/>
</dbReference>
<keyword evidence="1" id="KW-0677">Repeat</keyword>
<feature type="region of interest" description="Disordered" evidence="4">
    <location>
        <begin position="366"/>
        <end position="392"/>
    </location>
</feature>
<dbReference type="PANTHER" id="PTHR44329:SF298">
    <property type="entry name" value="MIXED LINEAGE KINASE DOMAIN-LIKE PROTEIN"/>
    <property type="match status" value="1"/>
</dbReference>
<feature type="region of interest" description="Disordered" evidence="4">
    <location>
        <begin position="155"/>
        <end position="196"/>
    </location>
</feature>
<dbReference type="PROSITE" id="PS00108">
    <property type="entry name" value="PROTEIN_KINASE_ST"/>
    <property type="match status" value="1"/>
</dbReference>
<feature type="compositionally biased region" description="Low complexity" evidence="4">
    <location>
        <begin position="515"/>
        <end position="524"/>
    </location>
</feature>
<dbReference type="Pfam" id="PF02493">
    <property type="entry name" value="MORN"/>
    <property type="match status" value="4"/>
</dbReference>
<dbReference type="PROSITE" id="PS50011">
    <property type="entry name" value="PROTEIN_KINASE_DOM"/>
    <property type="match status" value="1"/>
</dbReference>
<feature type="compositionally biased region" description="Low complexity" evidence="4">
    <location>
        <begin position="457"/>
        <end position="474"/>
    </location>
</feature>
<dbReference type="SUPFAM" id="SSF56112">
    <property type="entry name" value="Protein kinase-like (PK-like)"/>
    <property type="match status" value="1"/>
</dbReference>
<keyword evidence="2" id="KW-0547">Nucleotide-binding</keyword>
<feature type="domain" description="Protein kinase" evidence="5">
    <location>
        <begin position="661"/>
        <end position="974"/>
    </location>
</feature>
<name>A0ABN9QAW1_9DINO</name>
<dbReference type="Gene3D" id="1.10.510.10">
    <property type="entry name" value="Transferase(Phosphotransferase) domain 1"/>
    <property type="match status" value="1"/>
</dbReference>
<evidence type="ECO:0000256" key="3">
    <source>
        <dbReference type="ARBA" id="ARBA00022840"/>
    </source>
</evidence>
<dbReference type="PANTHER" id="PTHR44329">
    <property type="entry name" value="SERINE/THREONINE-PROTEIN KINASE TNNI3K-RELATED"/>
    <property type="match status" value="1"/>
</dbReference>
<feature type="compositionally biased region" description="Basic and acidic residues" evidence="4">
    <location>
        <begin position="162"/>
        <end position="183"/>
    </location>
</feature>
<organism evidence="6 7">
    <name type="scientific">Prorocentrum cordatum</name>
    <dbReference type="NCBI Taxonomy" id="2364126"/>
    <lineage>
        <taxon>Eukaryota</taxon>
        <taxon>Sar</taxon>
        <taxon>Alveolata</taxon>
        <taxon>Dinophyceae</taxon>
        <taxon>Prorocentrales</taxon>
        <taxon>Prorocentraceae</taxon>
        <taxon>Prorocentrum</taxon>
    </lineage>
</organism>
<feature type="compositionally biased region" description="Polar residues" evidence="4">
    <location>
        <begin position="184"/>
        <end position="193"/>
    </location>
</feature>
<feature type="region of interest" description="Disordered" evidence="4">
    <location>
        <begin position="962"/>
        <end position="987"/>
    </location>
</feature>
<sequence length="1009" mass="108443">AVCPPRAGLLYTLCGLIGDRGDDISSADISTDGCLVYSCFVLRSARPPRLEDAPRWCEEVEHLLVQAQRSEAALDEVAAEPQNLSVNLDLLNVVRFEKICTSGGVSPELRYRLELKGINQAGLLKYAALVLYQSRFSVLRARISTVDGHVSDTFEVSTSSPESERVLRSHWDVPPRAGLEESRSTSLSGSASCCPSPFPRDRHSNFAQSDEQHAGDDCEKAHDVRRVSLHFANGDEYSGDVSMFHGVEMRHGFGTYEYASSTHQAYKQYRGNWAQDQKSGYGVLLYRNGGAYAGQWDGNRKHGLGLLLECTDPTGNKSMPIFRYEGQWSGDKPHGLGVEESLSALDASGRWVPLLDAMGALLCAAAPPDAEPAPPPPPHSASPVGSFTDSEASFAASEASLASPLTDGKATPVVHASGLHRTGAPAAADRAAGRSRGGHPRGGSPPSSPRQGGGALPGALGAARSAPASPARGAGDAEEGEGSGSFVFSIREENGLLSPTPGGAGEAAGARHEPAAAQQCAAEPLEGPAAQQGAAEPRGWPPAAGLRGGAARGHGQARGALLQWSEHELAAFVACLGLGADVCERVRRCRLRGAAHVLELSDAELCQELGMESSVERLVVRQCLRRLLDAERRASSARARKVGDVQGDTVLGSFAVPPERLEIVSKMSQGGYGTVFRGVLSPGRGRPTGRTSLVAAKEMKGELRVRLHEFLKEACVMASLRHRNICAFVGVCFDTQARKNLIVSELMDCSLFDLIHQPVKLHWHGELTVFRVLELSTGICGGLAYLHNRHIVHADLKSSNILIDYSSSPAKTLLPRICDFGHAVVRVFPSPHHRCGTPQWAAPEVLRGEAMGLSADIYSFGAIMWEMLTQKLPHTSLSFSQIVATVGWAGWTPELSQLPEMPPPLRSSSARFFFAWPARLAGARGPPRCWRAAPRAAAGRGWNPEDVGVLPGRIRVLRAPRPRGPALASGHNKWHKQSNSEVRADFSRRLQRRPYRCRRAREGGPTPMQ</sequence>
<evidence type="ECO:0000313" key="6">
    <source>
        <dbReference type="EMBL" id="CAK0800360.1"/>
    </source>
</evidence>